<feature type="compositionally biased region" description="Low complexity" evidence="1">
    <location>
        <begin position="913"/>
        <end position="930"/>
    </location>
</feature>
<dbReference type="InterPro" id="IPR041277">
    <property type="entry name" value="MBG_Lactobacillales"/>
</dbReference>
<feature type="domain" description="MBG" evidence="3">
    <location>
        <begin position="355"/>
        <end position="445"/>
    </location>
</feature>
<keyword evidence="2" id="KW-0812">Transmembrane</keyword>
<feature type="compositionally biased region" description="Polar residues" evidence="1">
    <location>
        <begin position="65"/>
        <end position="78"/>
    </location>
</feature>
<proteinExistence type="predicted"/>
<feature type="compositionally biased region" description="Low complexity" evidence="1">
    <location>
        <begin position="84"/>
        <end position="106"/>
    </location>
</feature>
<dbReference type="EMBL" id="BCMI01000017">
    <property type="protein sequence ID" value="GAX06415.1"/>
    <property type="molecule type" value="Genomic_DNA"/>
</dbReference>
<evidence type="ECO:0000313" key="6">
    <source>
        <dbReference type="EMBL" id="GAX06415.1"/>
    </source>
</evidence>
<dbReference type="Pfam" id="PF17965">
    <property type="entry name" value="MucBP_2"/>
    <property type="match status" value="1"/>
</dbReference>
<organism evidence="6 7">
    <name type="scientific">Secundilactobacillus pentosiphilus</name>
    <dbReference type="NCBI Taxonomy" id="1714682"/>
    <lineage>
        <taxon>Bacteria</taxon>
        <taxon>Bacillati</taxon>
        <taxon>Bacillota</taxon>
        <taxon>Bacilli</taxon>
        <taxon>Lactobacillales</taxon>
        <taxon>Lactobacillaceae</taxon>
        <taxon>Secundilactobacillus</taxon>
    </lineage>
</organism>
<feature type="compositionally biased region" description="Polar residues" evidence="1">
    <location>
        <begin position="138"/>
        <end position="152"/>
    </location>
</feature>
<evidence type="ECO:0000313" key="7">
    <source>
        <dbReference type="Proteomes" id="UP000198414"/>
    </source>
</evidence>
<reference evidence="6 7" key="1">
    <citation type="submission" date="2015-11" db="EMBL/GenBank/DDBJ databases">
        <title>Draft genome sequences of new species of the genus Lactobacillus isolated from orchardgrass silage.</title>
        <authorList>
            <person name="Tohno M."/>
            <person name="Tanizawa Y."/>
            <person name="Arita M."/>
        </authorList>
    </citation>
    <scope>NUCLEOTIDE SEQUENCE [LARGE SCALE GENOMIC DNA]</scope>
    <source>
        <strain evidence="6 7">IWT25</strain>
    </source>
</reference>
<evidence type="ECO:0000256" key="2">
    <source>
        <dbReference type="SAM" id="Phobius"/>
    </source>
</evidence>
<feature type="region of interest" description="Disordered" evidence="1">
    <location>
        <begin position="783"/>
        <end position="937"/>
    </location>
</feature>
<feature type="domain" description="MBG" evidence="3">
    <location>
        <begin position="185"/>
        <end position="276"/>
    </location>
</feature>
<feature type="domain" description="MBG" evidence="5">
    <location>
        <begin position="624"/>
        <end position="693"/>
    </location>
</feature>
<dbReference type="Proteomes" id="UP000198414">
    <property type="component" value="Unassembled WGS sequence"/>
</dbReference>
<feature type="compositionally biased region" description="Low complexity" evidence="1">
    <location>
        <begin position="783"/>
        <end position="795"/>
    </location>
</feature>
<feature type="region of interest" description="Disordered" evidence="1">
    <location>
        <begin position="65"/>
        <end position="164"/>
    </location>
</feature>
<feature type="compositionally biased region" description="Low complexity" evidence="1">
    <location>
        <begin position="120"/>
        <end position="134"/>
    </location>
</feature>
<dbReference type="Gene3D" id="3.10.20.470">
    <property type="match status" value="1"/>
</dbReference>
<feature type="transmembrane region" description="Helical" evidence="2">
    <location>
        <begin position="984"/>
        <end position="1004"/>
    </location>
</feature>
<keyword evidence="2" id="KW-1133">Transmembrane helix</keyword>
<feature type="compositionally biased region" description="Polar residues" evidence="1">
    <location>
        <begin position="892"/>
        <end position="911"/>
    </location>
</feature>
<dbReference type="InterPro" id="IPR041558">
    <property type="entry name" value="MucBP_2"/>
</dbReference>
<feature type="domain" description="MBG" evidence="5">
    <location>
        <begin position="280"/>
        <end position="348"/>
    </location>
</feature>
<dbReference type="AlphaFoldDB" id="A0A1Z5IXC0"/>
<sequence>MKRYRYDQLTSDSIIKSHLITIKARWTIRGLSTVAVLFGLYEADMASGVNFFDGTPTVAKAATVNSSSATDNVNASTTNKEDNSAATKTPTATTASSTDSSVNTSTKATSAANDSAQQVTAADTAAKSSDASEAPTKEVTNNAAATTQPSNKATAPDPATVTTDPVTGAVTKTFVSPTAAPVIKAAVQSVEKTYDGTTNFNGGYPGVKFSILGSENFGQPTLTAADFDWSNVKADASTTPYSVTLNDNGIQAVLAANPNASFTKDDITAGTALINKADVVLTADNKTKSVGQPDPELTASPDKLFPNGAKLNYTVSREPGETAGDYAINIKLGDNPNYNVTTKAGTFTIEPVTISAVVGNAKKTYDGTNDFHGGHPGVNFSISGADKFGQPTLTAADFDWSKVGTAVGTYSVTLNSDGIAAVLAANPNATFTSDDIKAGTAEIDKADVILTADNQTKTLGQPDPALTATPDKVYPDGAKLNYTVSRAAGETVGVYPIKVTLGDNPNYNVTTKPGEFTITASSTNTDKAVITAVVGTVSKTYDGTSSFNDGHPGVSFKIVGSATLNQADLTATDFDWSNVKPDVGTYSVTLNDKGIAAVLAANPGATFLAKDVTAGTAEVKKADVTLTADSQSKSVGQPDPKLTATPDKVYPDGATLNYTVSRAAGETAGDYPIKITLGSNPNYNVTTKDGTFTIKANSTGTDASDQTAIISLVDENGQPVSNTSGAIGYSVSGKSGTPIDFSSVNKTVDGYKLVTDETAAPVKYDSDSAKNQTFKLIYTKATDTNNTTGTTTDTGTGEGTGTTTGNSTGEGTGTATGTGEGTGTTTGTGTSTGEGTGTATGTGTSTGEGTGTATGTSSATNTGNPTDTGNATTTGTGTETANTSANAGTAVVSDTSAGSANESVTAANDTQPAVASNANAGSEANEANSNTEEKSNPANVVYETAKSQMKLASTSSNGAATTRTARYHAGNQLPQTDEKVSHKGGFLGMLFAMILGWFGISLKLRKKRN</sequence>
<feature type="compositionally biased region" description="Polar residues" evidence="1">
    <location>
        <begin position="107"/>
        <end position="119"/>
    </location>
</feature>
<evidence type="ECO:0000256" key="1">
    <source>
        <dbReference type="SAM" id="MobiDB-lite"/>
    </source>
</evidence>
<dbReference type="RefSeq" id="WP_180949765.1">
    <property type="nucleotide sequence ID" value="NZ_BCMI01000017.1"/>
</dbReference>
<evidence type="ECO:0000259" key="3">
    <source>
        <dbReference type="Pfam" id="PF17883"/>
    </source>
</evidence>
<evidence type="ECO:0000259" key="4">
    <source>
        <dbReference type="Pfam" id="PF17965"/>
    </source>
</evidence>
<feature type="compositionally biased region" description="Low complexity" evidence="1">
    <location>
        <begin position="853"/>
        <end position="890"/>
    </location>
</feature>
<feature type="domain" description="Mucin binding" evidence="4">
    <location>
        <begin position="706"/>
        <end position="776"/>
    </location>
</feature>
<evidence type="ECO:0000259" key="5">
    <source>
        <dbReference type="Pfam" id="PF18676"/>
    </source>
</evidence>
<name>A0A1Z5IXC0_9LACO</name>
<accession>A0A1Z5IXC0</accession>
<feature type="domain" description="MBG" evidence="3">
    <location>
        <begin position="530"/>
        <end position="621"/>
    </location>
</feature>
<gene>
    <name evidence="6" type="ORF">IWT25_01759</name>
</gene>
<feature type="compositionally biased region" description="Gly residues" evidence="1">
    <location>
        <begin position="796"/>
        <end position="852"/>
    </location>
</feature>
<dbReference type="InterPro" id="IPR041286">
    <property type="entry name" value="MBG_2"/>
</dbReference>
<dbReference type="Gene3D" id="3.10.430.110">
    <property type="match status" value="3"/>
</dbReference>
<comment type="caution">
    <text evidence="6">The sequence shown here is derived from an EMBL/GenBank/DDBJ whole genome shotgun (WGS) entry which is preliminary data.</text>
</comment>
<dbReference type="Pfam" id="PF17883">
    <property type="entry name" value="MBG"/>
    <property type="match status" value="3"/>
</dbReference>
<dbReference type="Pfam" id="PF18676">
    <property type="entry name" value="MBG_2"/>
    <property type="match status" value="3"/>
</dbReference>
<feature type="domain" description="MBG" evidence="5">
    <location>
        <begin position="450"/>
        <end position="517"/>
    </location>
</feature>
<protein>
    <submittedName>
        <fullName evidence="6">Mucus-binding protein</fullName>
    </submittedName>
</protein>
<feature type="region of interest" description="Disordered" evidence="1">
    <location>
        <begin position="628"/>
        <end position="648"/>
    </location>
</feature>
<feature type="compositionally biased region" description="Low complexity" evidence="1">
    <location>
        <begin position="153"/>
        <end position="164"/>
    </location>
</feature>
<keyword evidence="2" id="KW-0472">Membrane</keyword>